<evidence type="ECO:0000256" key="1">
    <source>
        <dbReference type="ARBA" id="ARBA00008061"/>
    </source>
</evidence>
<dbReference type="Gene3D" id="3.20.20.80">
    <property type="entry name" value="Glycosidases"/>
    <property type="match status" value="1"/>
</dbReference>
<keyword evidence="3" id="KW-0326">Glycosidase</keyword>
<dbReference type="PANTHER" id="PTHR10357:SF209">
    <property type="entry name" value="PERIPLASMIC ALPHA-AMYLASE"/>
    <property type="match status" value="1"/>
</dbReference>
<sequence length="570" mass="66095">MNYPTSIKEIDLSPIPGKRYWNCDREWREEFVYFLLVDRFHDDLNRTSVNTPSRSVGSGKQAQLKKFCGGKLKGVKNHLDYIQNLGCTAIWLSPIFENNDAPNPNSDKYHGYSIQNYLNIDPRFGTKEDLIDLVNAAHDKGIRVFLDVVVNHSGDNWYYPNNQDYYYYQDWQFPLGDWRQQDRPIPQELRNPDYYHRRGQVRNWDAYPECQRGDFLSLKDFNNDEDRAGRELQEILIKSHCYWIREADIDGFRMDAVKHMDELAISRFSSAVREYAYSLGKKWFFLFGELIAQDSIVDRYIGANTSRKVGDQTVYFGLSSVLDFPLYWTLPNVIKGLKKPSDLIDRYESLRNSALNRGELGRYRVTFVDNHDQIGSSPKRRFAAHAPDKQVIAGIGYLLCAIGMTCIYYGTEQGFSGEGYDDELIREAMFDLENPQVNYLNQQCNIYQEIAQIASIYRHTEPLRFGRMYFREISGNGRDFGLPQGHPCTLAFSRILGYEEILIAYNTSTTEHRADFVMVDSNLQKKGGEMKFLYGKEGTVPILSHPDPNNPSLFVKLELEPMQFVILRGL</sequence>
<dbReference type="InterPro" id="IPR006046">
    <property type="entry name" value="Alpha_amylase"/>
</dbReference>
<evidence type="ECO:0000259" key="4">
    <source>
        <dbReference type="SMART" id="SM00642"/>
    </source>
</evidence>
<evidence type="ECO:0000313" key="6">
    <source>
        <dbReference type="Proteomes" id="UP000185860"/>
    </source>
</evidence>
<comment type="similarity">
    <text evidence="1 2">Belongs to the glycosyl hydrolase 13 family.</text>
</comment>
<evidence type="ECO:0000256" key="3">
    <source>
        <dbReference type="RuleBase" id="RU361134"/>
    </source>
</evidence>
<dbReference type="OrthoDB" id="9805159at2"/>
<reference evidence="5 6" key="1">
    <citation type="submission" date="2016-11" db="EMBL/GenBank/DDBJ databases">
        <title>Draft Genome Sequences of Nine Cyanobacterial Strains from Diverse Habitats.</title>
        <authorList>
            <person name="Zhu T."/>
            <person name="Hou S."/>
            <person name="Lu X."/>
            <person name="Hess W.R."/>
        </authorList>
    </citation>
    <scope>NUCLEOTIDE SEQUENCE [LARGE SCALE GENOMIC DNA]</scope>
    <source>
        <strain evidence="5 6">IAM M-71</strain>
    </source>
</reference>
<evidence type="ECO:0000256" key="2">
    <source>
        <dbReference type="RuleBase" id="RU003615"/>
    </source>
</evidence>
<comment type="caution">
    <text evidence="5">The sequence shown here is derived from an EMBL/GenBank/DDBJ whole genome shotgun (WGS) entry which is preliminary data.</text>
</comment>
<dbReference type="InterPro" id="IPR006047">
    <property type="entry name" value="GH13_cat_dom"/>
</dbReference>
<accession>A0A1U7IBR5</accession>
<dbReference type="RefSeq" id="WP_073595556.1">
    <property type="nucleotide sequence ID" value="NZ_MRCE01000024.1"/>
</dbReference>
<dbReference type="GO" id="GO:0005975">
    <property type="term" value="P:carbohydrate metabolic process"/>
    <property type="evidence" value="ECO:0007669"/>
    <property type="project" value="InterPro"/>
</dbReference>
<dbReference type="AlphaFoldDB" id="A0A1U7IBR5"/>
<dbReference type="GO" id="GO:0043169">
    <property type="term" value="F:cation binding"/>
    <property type="evidence" value="ECO:0007669"/>
    <property type="project" value="InterPro"/>
</dbReference>
<dbReference type="PRINTS" id="PR00110">
    <property type="entry name" value="ALPHAAMYLASE"/>
</dbReference>
<dbReference type="EMBL" id="MRCE01000024">
    <property type="protein sequence ID" value="OKH34084.1"/>
    <property type="molecule type" value="Genomic_DNA"/>
</dbReference>
<dbReference type="EC" id="3.2.1.1" evidence="3"/>
<dbReference type="STRING" id="454136.NIES2119_21525"/>
<dbReference type="Proteomes" id="UP000185860">
    <property type="component" value="Unassembled WGS sequence"/>
</dbReference>
<dbReference type="SMART" id="SM00642">
    <property type="entry name" value="Aamy"/>
    <property type="match status" value="1"/>
</dbReference>
<keyword evidence="3" id="KW-0119">Carbohydrate metabolism</keyword>
<dbReference type="Pfam" id="PF00128">
    <property type="entry name" value="Alpha-amylase"/>
    <property type="match status" value="1"/>
</dbReference>
<name>A0A1U7IBR5_9CYAN</name>
<organism evidence="5 6">
    <name type="scientific">[Phormidium ambiguum] IAM M-71</name>
    <dbReference type="NCBI Taxonomy" id="454136"/>
    <lineage>
        <taxon>Bacteria</taxon>
        <taxon>Bacillati</taxon>
        <taxon>Cyanobacteriota</taxon>
        <taxon>Cyanophyceae</taxon>
        <taxon>Oscillatoriophycideae</taxon>
        <taxon>Aerosakkonematales</taxon>
        <taxon>Aerosakkonemataceae</taxon>
        <taxon>Floridanema</taxon>
    </lineage>
</organism>
<dbReference type="SUPFAM" id="SSF51445">
    <property type="entry name" value="(Trans)glycosidases"/>
    <property type="match status" value="1"/>
</dbReference>
<keyword evidence="3" id="KW-0378">Hydrolase</keyword>
<protein>
    <recommendedName>
        <fullName evidence="3">Alpha-amylase</fullName>
        <ecNumber evidence="3">3.2.1.1</ecNumber>
    </recommendedName>
</protein>
<feature type="domain" description="Glycosyl hydrolase family 13 catalytic" evidence="4">
    <location>
        <begin position="34"/>
        <end position="456"/>
    </location>
</feature>
<comment type="catalytic activity">
    <reaction evidence="3">
        <text>Endohydrolysis of (1-&gt;4)-alpha-D-glucosidic linkages in polysaccharides containing three or more (1-&gt;4)-alpha-linked D-glucose units.</text>
        <dbReference type="EC" id="3.2.1.1"/>
    </reaction>
</comment>
<proteinExistence type="inferred from homology"/>
<gene>
    <name evidence="5" type="ORF">NIES2119_21525</name>
</gene>
<dbReference type="PANTHER" id="PTHR10357">
    <property type="entry name" value="ALPHA-AMYLASE FAMILY MEMBER"/>
    <property type="match status" value="1"/>
</dbReference>
<dbReference type="GO" id="GO:0004556">
    <property type="term" value="F:alpha-amylase activity"/>
    <property type="evidence" value="ECO:0007669"/>
    <property type="project" value="UniProtKB-UniRule"/>
</dbReference>
<dbReference type="InterPro" id="IPR017853">
    <property type="entry name" value="GH"/>
</dbReference>
<evidence type="ECO:0000313" key="5">
    <source>
        <dbReference type="EMBL" id="OKH34084.1"/>
    </source>
</evidence>